<dbReference type="InterPro" id="IPR001094">
    <property type="entry name" value="Flavdoxin-like"/>
</dbReference>
<keyword evidence="3" id="KW-0285">Flavoprotein</keyword>
<dbReference type="SUPFAM" id="SSF52343">
    <property type="entry name" value="Ferredoxin reductase-like, C-terminal NADP-linked domain"/>
    <property type="match status" value="1"/>
</dbReference>
<dbReference type="PANTHER" id="PTHR19384:SF108">
    <property type="entry name" value="NADPH--CYTOCHROME P450 REDUCTASE"/>
    <property type="match status" value="1"/>
</dbReference>
<feature type="domain" description="Flavodoxin-like" evidence="10">
    <location>
        <begin position="80"/>
        <end position="228"/>
    </location>
</feature>
<evidence type="ECO:0000256" key="3">
    <source>
        <dbReference type="ARBA" id="ARBA00022630"/>
    </source>
</evidence>
<dbReference type="InterPro" id="IPR029039">
    <property type="entry name" value="Flavoprotein-like_sf"/>
</dbReference>
<evidence type="ECO:0000256" key="9">
    <source>
        <dbReference type="SAM" id="MobiDB-lite"/>
    </source>
</evidence>
<proteinExistence type="predicted"/>
<dbReference type="EMBL" id="JBFXLS010000042">
    <property type="protein sequence ID" value="KAL2824648.1"/>
    <property type="molecule type" value="Genomic_DNA"/>
</dbReference>
<reference evidence="12 13" key="1">
    <citation type="submission" date="2024-07" db="EMBL/GenBank/DDBJ databases">
        <title>Section-level genome sequencing and comparative genomics of Aspergillus sections Usti and Cavernicolus.</title>
        <authorList>
            <consortium name="Lawrence Berkeley National Laboratory"/>
            <person name="Nybo J.L."/>
            <person name="Vesth T.C."/>
            <person name="Theobald S."/>
            <person name="Frisvad J.C."/>
            <person name="Larsen T.O."/>
            <person name="Kjaerboelling I."/>
            <person name="Rothschild-Mancinelli K."/>
            <person name="Lyhne E.K."/>
            <person name="Kogle M.E."/>
            <person name="Barry K."/>
            <person name="Clum A."/>
            <person name="Na H."/>
            <person name="Ledsgaard L."/>
            <person name="Lin J."/>
            <person name="Lipzen A."/>
            <person name="Kuo A."/>
            <person name="Riley R."/>
            <person name="Mondo S."/>
            <person name="LaButti K."/>
            <person name="Haridas S."/>
            <person name="Pangalinan J."/>
            <person name="Salamov A.A."/>
            <person name="Simmons B.A."/>
            <person name="Magnuson J.K."/>
            <person name="Chen J."/>
            <person name="Drula E."/>
            <person name="Henrissat B."/>
            <person name="Wiebenga A."/>
            <person name="Lubbers R.J."/>
            <person name="Gomes A.C."/>
            <person name="Makela M.R."/>
            <person name="Stajich J."/>
            <person name="Grigoriev I.V."/>
            <person name="Mortensen U.H."/>
            <person name="De vries R.P."/>
            <person name="Baker S.E."/>
            <person name="Andersen M.R."/>
        </authorList>
    </citation>
    <scope>NUCLEOTIDE SEQUENCE [LARGE SCALE GENOMIC DNA]</scope>
    <source>
        <strain evidence="12 13">CBS 600.67</strain>
    </source>
</reference>
<dbReference type="Pfam" id="PF00258">
    <property type="entry name" value="Flavodoxin_1"/>
    <property type="match status" value="1"/>
</dbReference>
<dbReference type="Pfam" id="PF00175">
    <property type="entry name" value="NAD_binding_1"/>
    <property type="match status" value="1"/>
</dbReference>
<evidence type="ECO:0000259" key="10">
    <source>
        <dbReference type="PROSITE" id="PS50902"/>
    </source>
</evidence>
<evidence type="ECO:0000256" key="5">
    <source>
        <dbReference type="ARBA" id="ARBA00022827"/>
    </source>
</evidence>
<evidence type="ECO:0000313" key="12">
    <source>
        <dbReference type="EMBL" id="KAL2824648.1"/>
    </source>
</evidence>
<keyword evidence="13" id="KW-1185">Reference proteome</keyword>
<dbReference type="Pfam" id="PF00667">
    <property type="entry name" value="FAD_binding_1"/>
    <property type="match status" value="1"/>
</dbReference>
<keyword evidence="5" id="KW-0274">FAD</keyword>
<dbReference type="PRINTS" id="PR00371">
    <property type="entry name" value="FPNCR"/>
</dbReference>
<evidence type="ECO:0000259" key="11">
    <source>
        <dbReference type="PROSITE" id="PS51384"/>
    </source>
</evidence>
<dbReference type="PANTHER" id="PTHR19384">
    <property type="entry name" value="NITRIC OXIDE SYNTHASE-RELATED"/>
    <property type="match status" value="1"/>
</dbReference>
<keyword evidence="4" id="KW-0288">FMN</keyword>
<feature type="domain" description="FAD-binding FR-type" evidence="11">
    <location>
        <begin position="270"/>
        <end position="555"/>
    </location>
</feature>
<dbReference type="InterPro" id="IPR017938">
    <property type="entry name" value="Riboflavin_synthase-like_b-brl"/>
</dbReference>
<accession>A0ABR4IA98</accession>
<dbReference type="InterPro" id="IPR008254">
    <property type="entry name" value="Flavodoxin/NO_synth"/>
</dbReference>
<gene>
    <name evidence="12" type="ORF">BDW59DRAFT_180203</name>
</gene>
<comment type="catalytic activity">
    <reaction evidence="8">
        <text>2 oxidized [cytochrome P450] + NADPH = 2 reduced [cytochrome P450] + NADP(+) + H(+)</text>
        <dbReference type="Rhea" id="RHEA:24040"/>
        <dbReference type="Rhea" id="RHEA-COMP:14627"/>
        <dbReference type="Rhea" id="RHEA-COMP:14628"/>
        <dbReference type="ChEBI" id="CHEBI:15378"/>
        <dbReference type="ChEBI" id="CHEBI:55376"/>
        <dbReference type="ChEBI" id="CHEBI:57783"/>
        <dbReference type="ChEBI" id="CHEBI:58349"/>
        <dbReference type="ChEBI" id="CHEBI:60344"/>
        <dbReference type="EC" id="1.6.2.4"/>
    </reaction>
</comment>
<evidence type="ECO:0000256" key="7">
    <source>
        <dbReference type="ARBA" id="ARBA00023002"/>
    </source>
</evidence>
<dbReference type="InterPro" id="IPR001709">
    <property type="entry name" value="Flavoprot_Pyr_Nucl_cyt_Rdtase"/>
</dbReference>
<comment type="caution">
    <text evidence="12">The sequence shown here is derived from an EMBL/GenBank/DDBJ whole genome shotgun (WGS) entry which is preliminary data.</text>
</comment>
<dbReference type="InterPro" id="IPR001433">
    <property type="entry name" value="OxRdtase_FAD/NAD-bd"/>
</dbReference>
<keyword evidence="6" id="KW-0521">NADP</keyword>
<dbReference type="InterPro" id="IPR017927">
    <property type="entry name" value="FAD-bd_FR_type"/>
</dbReference>
<evidence type="ECO:0000256" key="6">
    <source>
        <dbReference type="ARBA" id="ARBA00022857"/>
    </source>
</evidence>
<evidence type="ECO:0000256" key="2">
    <source>
        <dbReference type="ARBA" id="ARBA00001974"/>
    </source>
</evidence>
<feature type="region of interest" description="Disordered" evidence="9">
    <location>
        <begin position="636"/>
        <end position="661"/>
    </location>
</feature>
<sequence length="740" mass="81837">MASLLTLQTQPGVTDYVALTFLSLVGATYLSRGILWDQPDPYRHLLFERPQLKYGNGSVANATQQTRNIARRLEETKSPIVVFWGSQSGTAESFAHRLAREITLRFGQNTLTADLSDYDPSSIMEIPSSKLAIFILSTYGEGDPSDNAIEFWDWLNGNDKSQEKKFSELKYVAFGLGNSNYKFYNRIADRVVEVLDAHGANTLLPVSKANDANGSTQEDFISWKDTLFTFFRESLGFTQSELVYQPTIAITNDETIEPSALHRGEPRHSPNPVPIPISGIRQLFEPTSDRHCLHIDLDLSTTPDLVYKTGDHLALWPSNPDEEVTLLLHMLGRSHEADTPLTITGIQGADIEDVAKKVPSPTTLLVLLRHYLEITARLPRDILSTLAPFAPTPEASSFLTALASNKEAYAAFTQRNHLTLARLLVASCSCSSSTNLGTETETKPWTSLPLSYILETLPQLQPRYYSISSSSVVSPRKISLTVLVLSTPLPENTSISIPGLTSTYLLSLSSLSSPKPPSPLLPTYTNPLLLATNTDPGNNQKKIHAQIHRTPFKLPQNPSTPLILIAAGTGLAPLRAFLHERRQLLKIGRAVGPMILFFGCRSPEQDFIYRAEIEELERGFAGALRVVVVFSRFNPVSDSPGSGSRSQFARQGDGNGEGEGKKYVQDTLPLYKETITELLVEKRGNLYICGRAGMAREVERSITGFLGEGTGSSRGWSEKESEEWVRGVKRRGKWLEDVWG</sequence>
<dbReference type="InterPro" id="IPR039261">
    <property type="entry name" value="FNR_nucleotide-bd"/>
</dbReference>
<evidence type="ECO:0000256" key="8">
    <source>
        <dbReference type="ARBA" id="ARBA00049342"/>
    </source>
</evidence>
<protein>
    <recommendedName>
        <fullName evidence="14">NADPH--cytochrome P450 reductase</fullName>
    </recommendedName>
</protein>
<dbReference type="PRINTS" id="PR00369">
    <property type="entry name" value="FLAVODOXIN"/>
</dbReference>
<feature type="compositionally biased region" description="Polar residues" evidence="9">
    <location>
        <begin position="636"/>
        <end position="649"/>
    </location>
</feature>
<dbReference type="InterPro" id="IPR003097">
    <property type="entry name" value="CysJ-like_FAD-binding"/>
</dbReference>
<dbReference type="PROSITE" id="PS50902">
    <property type="entry name" value="FLAVODOXIN_LIKE"/>
    <property type="match status" value="1"/>
</dbReference>
<evidence type="ECO:0000256" key="4">
    <source>
        <dbReference type="ARBA" id="ARBA00022643"/>
    </source>
</evidence>
<dbReference type="InterPro" id="IPR023173">
    <property type="entry name" value="NADPH_Cyt_P450_Rdtase_alpha"/>
</dbReference>
<organism evidence="12 13">
    <name type="scientific">Aspergillus cavernicola</name>
    <dbReference type="NCBI Taxonomy" id="176166"/>
    <lineage>
        <taxon>Eukaryota</taxon>
        <taxon>Fungi</taxon>
        <taxon>Dikarya</taxon>
        <taxon>Ascomycota</taxon>
        <taxon>Pezizomycotina</taxon>
        <taxon>Eurotiomycetes</taxon>
        <taxon>Eurotiomycetidae</taxon>
        <taxon>Eurotiales</taxon>
        <taxon>Aspergillaceae</taxon>
        <taxon>Aspergillus</taxon>
        <taxon>Aspergillus subgen. Nidulantes</taxon>
    </lineage>
</organism>
<evidence type="ECO:0000313" key="13">
    <source>
        <dbReference type="Proteomes" id="UP001610335"/>
    </source>
</evidence>
<dbReference type="Proteomes" id="UP001610335">
    <property type="component" value="Unassembled WGS sequence"/>
</dbReference>
<comment type="cofactor">
    <cofactor evidence="1">
        <name>FMN</name>
        <dbReference type="ChEBI" id="CHEBI:58210"/>
    </cofactor>
</comment>
<dbReference type="SUPFAM" id="SSF52218">
    <property type="entry name" value="Flavoproteins"/>
    <property type="match status" value="1"/>
</dbReference>
<dbReference type="Gene3D" id="3.40.50.80">
    <property type="entry name" value="Nucleotide-binding domain of ferredoxin-NADP reductase (FNR) module"/>
    <property type="match status" value="1"/>
</dbReference>
<evidence type="ECO:0000256" key="1">
    <source>
        <dbReference type="ARBA" id="ARBA00001917"/>
    </source>
</evidence>
<keyword evidence="7" id="KW-0560">Oxidoreductase</keyword>
<evidence type="ECO:0008006" key="14">
    <source>
        <dbReference type="Google" id="ProtNLM"/>
    </source>
</evidence>
<dbReference type="SUPFAM" id="SSF63380">
    <property type="entry name" value="Riboflavin synthase domain-like"/>
    <property type="match status" value="1"/>
</dbReference>
<dbReference type="PROSITE" id="PS51384">
    <property type="entry name" value="FAD_FR"/>
    <property type="match status" value="1"/>
</dbReference>
<name>A0ABR4IA98_9EURO</name>
<dbReference type="Gene3D" id="1.20.990.10">
    <property type="entry name" value="NADPH-cytochrome p450 Reductase, Chain A, domain 3"/>
    <property type="match status" value="1"/>
</dbReference>
<dbReference type="Gene3D" id="2.40.30.10">
    <property type="entry name" value="Translation factors"/>
    <property type="match status" value="2"/>
</dbReference>
<comment type="cofactor">
    <cofactor evidence="2">
        <name>FAD</name>
        <dbReference type="ChEBI" id="CHEBI:57692"/>
    </cofactor>
</comment>
<dbReference type="Gene3D" id="3.40.50.360">
    <property type="match status" value="1"/>
</dbReference>